<accession>A0A6F9DQA6</accession>
<dbReference type="InterPro" id="IPR015659">
    <property type="entry name" value="Proline_oxidase"/>
</dbReference>
<keyword evidence="3 6" id="KW-0560">Oxidoreductase</keyword>
<comment type="function">
    <text evidence="6">Converts proline to delta-1-pyrroline-5-carboxylate.</text>
</comment>
<dbReference type="EMBL" id="LR789316">
    <property type="protein sequence ID" value="CAB3265178.1"/>
    <property type="molecule type" value="mRNA"/>
</dbReference>
<keyword evidence="6" id="KW-0274">FAD</keyword>
<comment type="catalytic activity">
    <reaction evidence="5 6">
        <text>L-proline + a quinone = (S)-1-pyrroline-5-carboxylate + a quinol + H(+)</text>
        <dbReference type="Rhea" id="RHEA:23784"/>
        <dbReference type="ChEBI" id="CHEBI:15378"/>
        <dbReference type="ChEBI" id="CHEBI:17388"/>
        <dbReference type="ChEBI" id="CHEBI:24646"/>
        <dbReference type="ChEBI" id="CHEBI:60039"/>
        <dbReference type="ChEBI" id="CHEBI:132124"/>
        <dbReference type="EC" id="1.5.5.2"/>
    </reaction>
</comment>
<evidence type="ECO:0000256" key="1">
    <source>
        <dbReference type="ARBA" id="ARBA00004739"/>
    </source>
</evidence>
<dbReference type="AlphaFoldDB" id="A0A6F9DQA6"/>
<evidence type="ECO:0000256" key="4">
    <source>
        <dbReference type="ARBA" id="ARBA00023062"/>
    </source>
</evidence>
<dbReference type="PANTHER" id="PTHR13914:SF0">
    <property type="entry name" value="PROLINE DEHYDROGENASE 1, MITOCHONDRIAL"/>
    <property type="match status" value="1"/>
</dbReference>
<evidence type="ECO:0000256" key="6">
    <source>
        <dbReference type="RuleBase" id="RU364054"/>
    </source>
</evidence>
<evidence type="ECO:0000256" key="3">
    <source>
        <dbReference type="ARBA" id="ARBA00023002"/>
    </source>
</evidence>
<dbReference type="GO" id="GO:0010133">
    <property type="term" value="P:L-proline catabolic process to L-glutamate"/>
    <property type="evidence" value="ECO:0007669"/>
    <property type="project" value="TreeGrafter"/>
</dbReference>
<evidence type="ECO:0000256" key="2">
    <source>
        <dbReference type="ARBA" id="ARBA00005869"/>
    </source>
</evidence>
<dbReference type="InterPro" id="IPR029041">
    <property type="entry name" value="FAD-linked_oxidoreductase-like"/>
</dbReference>
<dbReference type="SUPFAM" id="SSF51730">
    <property type="entry name" value="FAD-linked oxidoreductase"/>
    <property type="match status" value="1"/>
</dbReference>
<dbReference type="Gene3D" id="3.20.20.220">
    <property type="match status" value="2"/>
</dbReference>
<protein>
    <recommendedName>
        <fullName evidence="6">Proline dehydrogenase</fullName>
        <ecNumber evidence="6">1.5.5.2</ecNumber>
    </recommendedName>
</protein>
<feature type="domain" description="Proline dehydrogenase" evidence="7">
    <location>
        <begin position="152"/>
        <end position="589"/>
    </location>
</feature>
<evidence type="ECO:0000259" key="7">
    <source>
        <dbReference type="Pfam" id="PF01619"/>
    </source>
</evidence>
<dbReference type="EC" id="1.5.5.2" evidence="6"/>
<dbReference type="InterPro" id="IPR002872">
    <property type="entry name" value="Proline_DH_dom"/>
</dbReference>
<dbReference type="PROSITE" id="PS00018">
    <property type="entry name" value="EF_HAND_1"/>
    <property type="match status" value="1"/>
</dbReference>
<dbReference type="GO" id="GO:0004657">
    <property type="term" value="F:proline dehydrogenase activity"/>
    <property type="evidence" value="ECO:0007669"/>
    <property type="project" value="UniProtKB-EC"/>
</dbReference>
<keyword evidence="6" id="KW-0285">Flavoprotein</keyword>
<gene>
    <name evidence="8" type="primary">Prodh2-003</name>
</gene>
<organism evidence="8">
    <name type="scientific">Phallusia mammillata</name>
    <dbReference type="NCBI Taxonomy" id="59560"/>
    <lineage>
        <taxon>Eukaryota</taxon>
        <taxon>Metazoa</taxon>
        <taxon>Chordata</taxon>
        <taxon>Tunicata</taxon>
        <taxon>Ascidiacea</taxon>
        <taxon>Phlebobranchia</taxon>
        <taxon>Ascidiidae</taxon>
        <taxon>Phallusia</taxon>
    </lineage>
</organism>
<comment type="similarity">
    <text evidence="2 6">Belongs to the proline oxidase family.</text>
</comment>
<evidence type="ECO:0000313" key="8">
    <source>
        <dbReference type="EMBL" id="CAB3265178.1"/>
    </source>
</evidence>
<evidence type="ECO:0000256" key="5">
    <source>
        <dbReference type="ARBA" id="ARBA00048779"/>
    </source>
</evidence>
<keyword evidence="4 6" id="KW-0642">Proline metabolism</keyword>
<dbReference type="Pfam" id="PF01619">
    <property type="entry name" value="Pro_dh"/>
    <property type="match status" value="1"/>
</dbReference>
<dbReference type="InterPro" id="IPR018247">
    <property type="entry name" value="EF_Hand_1_Ca_BS"/>
</dbReference>
<dbReference type="GO" id="GO:0005739">
    <property type="term" value="C:mitochondrion"/>
    <property type="evidence" value="ECO:0007669"/>
    <property type="project" value="TreeGrafter"/>
</dbReference>
<comment type="cofactor">
    <cofactor evidence="6">
        <name>FAD</name>
        <dbReference type="ChEBI" id="CHEBI:57692"/>
    </cofactor>
</comment>
<dbReference type="GO" id="GO:0071949">
    <property type="term" value="F:FAD binding"/>
    <property type="evidence" value="ECO:0007669"/>
    <property type="project" value="TreeGrafter"/>
</dbReference>
<proteinExistence type="evidence at transcript level"/>
<reference evidence="8" key="1">
    <citation type="submission" date="2020-04" db="EMBL/GenBank/DDBJ databases">
        <authorList>
            <person name="Neveu A P."/>
        </authorList>
    </citation>
    <scope>NUCLEOTIDE SEQUENCE</scope>
    <source>
        <tissue evidence="8">Whole embryo</tissue>
    </source>
</reference>
<sequence length="616" mass="71363">MHRTVFNHGIKLLKPTQRCIPVAVLPTRQSRLLYISNHSLQNRNVSIKTELSGTNVAQPKDANNVAHKQEVPWDIDFTNIVEAYKSKSNYEIFRAAMVFQLCTIGFLVEHGMTISKYMKKVTGKWLFKKSMNMSFYGHFVAGENQDEIRGVVDKLSAHGVGAILDYAVEEDLSEEKAEKLEMDSCKSNVTPEYETMDRYQPHREFSDRRKKVVSARTYFYEGEAKCDDNMNIFLKCIDAVGATTDGGFAAVKLTALGRPQFLLQFSEVLSKGQKLFERFCGKEGNLVDRKFDQLRFETKAAKLGILMSRDESQKWFTWMDRDDSGYVDLLDWNEMIAKHRKFSDLFVVLNPETGDEESLLPKFTDEEEAQMKRMLIRVDALAQRALEKNVRLMIDAEQTYFQPAISRIVMEMMRKFNRKKTVIMNTYQCYLKSAEDNLCTDLALSQREGFHFGLKLVRGAYMEHERERAKQLSYDDPIQPSYEDTNRNYNKLLKIMLEHIKQGGKADVMFASHNEDSVKYALSTIHDLELTPQMQHQVYFGQLLGMCDHITFPLGQAGHRVFKYVPFGPVDEVLPYLHRRAQENRSVLSGSSLERSMLWRELRRRLLKGQIFYKPT</sequence>
<dbReference type="PANTHER" id="PTHR13914">
    <property type="entry name" value="PROLINE OXIDASE"/>
    <property type="match status" value="1"/>
</dbReference>
<name>A0A6F9DQA6_9ASCI</name>
<comment type="pathway">
    <text evidence="1">Amino-acid degradation; L-proline degradation into L-glutamate; L-glutamate from L-proline: step 1/2.</text>
</comment>